<dbReference type="PANTHER" id="PTHR36539:SF1">
    <property type="entry name" value="BACTERIAL MICROCOMPARTMENT SHELL VERTEX PROTEIN EUTN"/>
    <property type="match status" value="1"/>
</dbReference>
<evidence type="ECO:0000256" key="2">
    <source>
        <dbReference type="ARBA" id="ARBA00024446"/>
    </source>
</evidence>
<dbReference type="KEGG" id="vta:A1714"/>
<keyword evidence="2" id="KW-1283">Bacterial microcompartment</keyword>
<dbReference type="Gene3D" id="2.40.50.220">
    <property type="entry name" value="EutN/Ccml"/>
    <property type="match status" value="1"/>
</dbReference>
<dbReference type="PANTHER" id="PTHR36539">
    <property type="entry name" value="ETHANOLAMINE UTILIZATION PROTEIN EUTN"/>
    <property type="match status" value="1"/>
</dbReference>
<comment type="subcellular location">
    <subcellularLocation>
        <location evidence="1">Bacterial microcompartment</location>
    </subcellularLocation>
</comment>
<dbReference type="Pfam" id="PF03319">
    <property type="entry name" value="EutN_CcmL"/>
    <property type="match status" value="1"/>
</dbReference>
<evidence type="ECO:0000256" key="1">
    <source>
        <dbReference type="ARBA" id="ARBA00024322"/>
    </source>
</evidence>
<gene>
    <name evidence="3" type="ORF">VTAP4600_A1714</name>
</gene>
<name>A0A2N8ZCT4_9VIBR</name>
<evidence type="ECO:0000313" key="3">
    <source>
        <dbReference type="EMBL" id="SON49693.1"/>
    </source>
</evidence>
<organism evidence="3 4">
    <name type="scientific">Vibrio tapetis subsp. tapetis</name>
    <dbReference type="NCBI Taxonomy" id="1671868"/>
    <lineage>
        <taxon>Bacteria</taxon>
        <taxon>Pseudomonadati</taxon>
        <taxon>Pseudomonadota</taxon>
        <taxon>Gammaproteobacteria</taxon>
        <taxon>Vibrionales</taxon>
        <taxon>Vibrionaceae</taxon>
        <taxon>Vibrio</taxon>
    </lineage>
</organism>
<dbReference type="SUPFAM" id="SSF159133">
    <property type="entry name" value="EutN/CcmL-like"/>
    <property type="match status" value="1"/>
</dbReference>
<dbReference type="InterPro" id="IPR004992">
    <property type="entry name" value="EutN_CcmL"/>
</dbReference>
<dbReference type="OrthoDB" id="196195at2"/>
<protein>
    <submittedName>
        <fullName evidence="3">Ethanolamine utilization protein EutN/carboxysome structural protein Ccml</fullName>
    </submittedName>
</protein>
<dbReference type="RefSeq" id="WP_102522317.1">
    <property type="nucleotide sequence ID" value="NZ_LT960611.1"/>
</dbReference>
<dbReference type="AlphaFoldDB" id="A0A2N8ZCT4"/>
<keyword evidence="4" id="KW-1185">Reference proteome</keyword>
<dbReference type="EMBL" id="LT960611">
    <property type="protein sequence ID" value="SON49693.1"/>
    <property type="molecule type" value="Genomic_DNA"/>
</dbReference>
<accession>A0A2N8ZCT4</accession>
<dbReference type="PROSITE" id="PS51932">
    <property type="entry name" value="BMV"/>
    <property type="match status" value="1"/>
</dbReference>
<dbReference type="GO" id="GO:0031469">
    <property type="term" value="C:bacterial microcompartment"/>
    <property type="evidence" value="ECO:0007669"/>
    <property type="project" value="UniProtKB-SubCell"/>
</dbReference>
<proteinExistence type="predicted"/>
<evidence type="ECO:0000313" key="4">
    <source>
        <dbReference type="Proteomes" id="UP000235828"/>
    </source>
</evidence>
<dbReference type="Proteomes" id="UP000235828">
    <property type="component" value="Chromosome A"/>
</dbReference>
<reference evidence="3 4" key="1">
    <citation type="submission" date="2017-10" db="EMBL/GenBank/DDBJ databases">
        <authorList>
            <person name="Banno H."/>
            <person name="Chua N.-H."/>
        </authorList>
    </citation>
    <scope>NUCLEOTIDE SEQUENCE [LARGE SCALE GENOMIC DNA]</scope>
    <source>
        <strain evidence="3">Vibrio tapetis CECT4600</strain>
    </source>
</reference>
<dbReference type="InterPro" id="IPR036677">
    <property type="entry name" value="EutN_CcmL_sf"/>
</dbReference>
<sequence length="81" mass="8432">MIAATVIGKVWVSTKLKELPSGALVTVAPDSNKNEHIVALDPLGCGEGERVLLVTGSTASNYFSTPNKIIDALVVASIDHS</sequence>